<feature type="transmembrane region" description="Helical" evidence="2">
    <location>
        <begin position="43"/>
        <end position="66"/>
    </location>
</feature>
<evidence type="ECO:0000259" key="3">
    <source>
        <dbReference type="PROSITE" id="PS51782"/>
    </source>
</evidence>
<evidence type="ECO:0000313" key="4">
    <source>
        <dbReference type="EMBL" id="PLT28302.1"/>
    </source>
</evidence>
<feature type="domain" description="LysM" evidence="3">
    <location>
        <begin position="173"/>
        <end position="219"/>
    </location>
</feature>
<keyword evidence="5" id="KW-1185">Reference proteome</keyword>
<protein>
    <recommendedName>
        <fullName evidence="3">LysM domain-containing protein</fullName>
    </recommendedName>
</protein>
<organism evidence="4 5">
    <name type="scientific">Peribacillus deserti</name>
    <dbReference type="NCBI Taxonomy" id="673318"/>
    <lineage>
        <taxon>Bacteria</taxon>
        <taxon>Bacillati</taxon>
        <taxon>Bacillota</taxon>
        <taxon>Bacilli</taxon>
        <taxon>Bacillales</taxon>
        <taxon>Bacillaceae</taxon>
        <taxon>Peribacillus</taxon>
    </lineage>
</organism>
<feature type="compositionally biased region" description="Polar residues" evidence="1">
    <location>
        <begin position="156"/>
        <end position="165"/>
    </location>
</feature>
<dbReference type="Gene3D" id="3.10.350.10">
    <property type="entry name" value="LysM domain"/>
    <property type="match status" value="1"/>
</dbReference>
<dbReference type="RefSeq" id="WP_101644968.1">
    <property type="nucleotide sequence ID" value="NZ_PGUY01000062.1"/>
</dbReference>
<keyword evidence="2" id="KW-0812">Transmembrane</keyword>
<gene>
    <name evidence="4" type="ORF">CUU66_18965</name>
</gene>
<proteinExistence type="predicted"/>
<evidence type="ECO:0000256" key="1">
    <source>
        <dbReference type="SAM" id="MobiDB-lite"/>
    </source>
</evidence>
<accession>A0A2N5M1T3</accession>
<dbReference type="EMBL" id="PGUY01000062">
    <property type="protein sequence ID" value="PLT28302.1"/>
    <property type="molecule type" value="Genomic_DNA"/>
</dbReference>
<feature type="compositionally biased region" description="Low complexity" evidence="1">
    <location>
        <begin position="129"/>
        <end position="155"/>
    </location>
</feature>
<sequence>MESRTRSYEHTESVSMPLKHAANPVLSRAELHRKKRTKKKRKIKFPLLKLLSLVFILLPVLIYSGYQYFGSQASSADSDENGFETVEVYKDEKLSGSAPKVEPEKDVSSSSQTEVEETPAKPEKVEQVPTIEAAASAEPAETETPLAPSETESPSQAQAEETANNESDEYRIIYHTVKPKETVFRISMQYYKSQDGIALIREWNGLTGNEISAGQKLKIPLKK</sequence>
<dbReference type="SUPFAM" id="SSF54106">
    <property type="entry name" value="LysM domain"/>
    <property type="match status" value="1"/>
</dbReference>
<dbReference type="InterPro" id="IPR018392">
    <property type="entry name" value="LysM"/>
</dbReference>
<dbReference type="PROSITE" id="PS51782">
    <property type="entry name" value="LYSM"/>
    <property type="match status" value="1"/>
</dbReference>
<keyword evidence="2" id="KW-0472">Membrane</keyword>
<dbReference type="Pfam" id="PF01476">
    <property type="entry name" value="LysM"/>
    <property type="match status" value="1"/>
</dbReference>
<reference evidence="4 5" key="1">
    <citation type="submission" date="2017-11" db="EMBL/GenBank/DDBJ databases">
        <title>Comparitive Functional Genomics of Dry Heat Resistant strains isolated from the Viking Spacecraft.</title>
        <authorList>
            <person name="Seuylemezian A."/>
            <person name="Cooper K."/>
            <person name="Vaishampayan P."/>
        </authorList>
    </citation>
    <scope>NUCLEOTIDE SEQUENCE [LARGE SCALE GENOMIC DNA]</scope>
    <source>
        <strain evidence="4 5">V1-29</strain>
    </source>
</reference>
<dbReference type="AlphaFoldDB" id="A0A2N5M1T3"/>
<name>A0A2N5M1T3_9BACI</name>
<feature type="region of interest" description="Disordered" evidence="1">
    <location>
        <begin position="94"/>
        <end position="168"/>
    </location>
</feature>
<dbReference type="Proteomes" id="UP000234748">
    <property type="component" value="Unassembled WGS sequence"/>
</dbReference>
<evidence type="ECO:0000256" key="2">
    <source>
        <dbReference type="SAM" id="Phobius"/>
    </source>
</evidence>
<dbReference type="OrthoDB" id="2583609at2"/>
<keyword evidence="2" id="KW-1133">Transmembrane helix</keyword>
<dbReference type="InterPro" id="IPR036779">
    <property type="entry name" value="LysM_dom_sf"/>
</dbReference>
<evidence type="ECO:0000313" key="5">
    <source>
        <dbReference type="Proteomes" id="UP000234748"/>
    </source>
</evidence>
<dbReference type="SMART" id="SM00257">
    <property type="entry name" value="LysM"/>
    <property type="match status" value="1"/>
</dbReference>
<dbReference type="CDD" id="cd00118">
    <property type="entry name" value="LysM"/>
    <property type="match status" value="1"/>
</dbReference>
<comment type="caution">
    <text evidence="4">The sequence shown here is derived from an EMBL/GenBank/DDBJ whole genome shotgun (WGS) entry which is preliminary data.</text>
</comment>